<feature type="compositionally biased region" description="Basic and acidic residues" evidence="1">
    <location>
        <begin position="89"/>
        <end position="106"/>
    </location>
</feature>
<organism evidence="2 3">
    <name type="scientific">Gossypium trilobum</name>
    <dbReference type="NCBI Taxonomy" id="34281"/>
    <lineage>
        <taxon>Eukaryota</taxon>
        <taxon>Viridiplantae</taxon>
        <taxon>Streptophyta</taxon>
        <taxon>Embryophyta</taxon>
        <taxon>Tracheophyta</taxon>
        <taxon>Spermatophyta</taxon>
        <taxon>Magnoliopsida</taxon>
        <taxon>eudicotyledons</taxon>
        <taxon>Gunneridae</taxon>
        <taxon>Pentapetalae</taxon>
        <taxon>rosids</taxon>
        <taxon>malvids</taxon>
        <taxon>Malvales</taxon>
        <taxon>Malvaceae</taxon>
        <taxon>Malvoideae</taxon>
        <taxon>Gossypium</taxon>
    </lineage>
</organism>
<evidence type="ECO:0000313" key="3">
    <source>
        <dbReference type="Proteomes" id="UP000593568"/>
    </source>
</evidence>
<feature type="region of interest" description="Disordered" evidence="1">
    <location>
        <begin position="55"/>
        <end position="106"/>
    </location>
</feature>
<protein>
    <submittedName>
        <fullName evidence="2">Uncharacterized protein</fullName>
    </submittedName>
</protein>
<evidence type="ECO:0000256" key="1">
    <source>
        <dbReference type="SAM" id="MobiDB-lite"/>
    </source>
</evidence>
<keyword evidence="3" id="KW-1185">Reference proteome</keyword>
<dbReference type="EMBL" id="JABEZW010226367">
    <property type="protein sequence ID" value="MBA0787724.1"/>
    <property type="molecule type" value="Genomic_DNA"/>
</dbReference>
<proteinExistence type="predicted"/>
<sequence length="106" mass="12337">MKRCVSGKKVEIFFSHLVRTLCKNAEVPMEENEQFVRPTKNLIGTVLQEFTRRNNMRAPDYPPDMFGLIQTHHREEEKGSDEGEDNEKEGEKAGDEEMGYKDEEDD</sequence>
<evidence type="ECO:0000313" key="2">
    <source>
        <dbReference type="EMBL" id="MBA0787724.1"/>
    </source>
</evidence>
<reference evidence="2 3" key="1">
    <citation type="journal article" date="2019" name="Genome Biol. Evol.">
        <title>Insights into the evolution of the New World diploid cottons (Gossypium, subgenus Houzingenia) based on genome sequencing.</title>
        <authorList>
            <person name="Grover C.E."/>
            <person name="Arick M.A. 2nd"/>
            <person name="Thrash A."/>
            <person name="Conover J.L."/>
            <person name="Sanders W.S."/>
            <person name="Peterson D.G."/>
            <person name="Frelichowski J.E."/>
            <person name="Scheffler J.A."/>
            <person name="Scheffler B.E."/>
            <person name="Wendel J.F."/>
        </authorList>
    </citation>
    <scope>NUCLEOTIDE SEQUENCE [LARGE SCALE GENOMIC DNA]</scope>
    <source>
        <strain evidence="2">8</strain>
        <tissue evidence="2">Leaf</tissue>
    </source>
</reference>
<dbReference type="Proteomes" id="UP000593568">
    <property type="component" value="Unassembled WGS sequence"/>
</dbReference>
<name>A0A7J9FS04_9ROSI</name>
<accession>A0A7J9FS04</accession>
<dbReference type="AlphaFoldDB" id="A0A7J9FS04"/>
<gene>
    <name evidence="2" type="ORF">Gotri_025775</name>
</gene>
<comment type="caution">
    <text evidence="2">The sequence shown here is derived from an EMBL/GenBank/DDBJ whole genome shotgun (WGS) entry which is preliminary data.</text>
</comment>
<feature type="compositionally biased region" description="Basic and acidic residues" evidence="1">
    <location>
        <begin position="72"/>
        <end position="81"/>
    </location>
</feature>